<evidence type="ECO:0000256" key="1">
    <source>
        <dbReference type="ARBA" id="ARBA00009820"/>
    </source>
</evidence>
<dbReference type="EMBL" id="LAZR01007279">
    <property type="protein sequence ID" value="KKM86289.1"/>
    <property type="molecule type" value="Genomic_DNA"/>
</dbReference>
<feature type="non-terminal residue" evidence="3">
    <location>
        <position position="783"/>
    </location>
</feature>
<evidence type="ECO:0000313" key="3">
    <source>
        <dbReference type="EMBL" id="KKM86289.1"/>
    </source>
</evidence>
<dbReference type="InterPro" id="IPR011659">
    <property type="entry name" value="WD40"/>
</dbReference>
<comment type="similarity">
    <text evidence="1">Belongs to the TolB family.</text>
</comment>
<feature type="transmembrane region" description="Helical" evidence="2">
    <location>
        <begin position="760"/>
        <end position="782"/>
    </location>
</feature>
<reference evidence="3" key="1">
    <citation type="journal article" date="2015" name="Nature">
        <title>Complex archaea that bridge the gap between prokaryotes and eukaryotes.</title>
        <authorList>
            <person name="Spang A."/>
            <person name="Saw J.H."/>
            <person name="Jorgensen S.L."/>
            <person name="Zaremba-Niedzwiedzka K."/>
            <person name="Martijn J."/>
            <person name="Lind A.E."/>
            <person name="van Eijk R."/>
            <person name="Schleper C."/>
            <person name="Guy L."/>
            <person name="Ettema T.J."/>
        </authorList>
    </citation>
    <scope>NUCLEOTIDE SEQUENCE</scope>
</reference>
<dbReference type="Gene3D" id="2.120.10.30">
    <property type="entry name" value="TolB, C-terminal domain"/>
    <property type="match status" value="2"/>
</dbReference>
<keyword evidence="2" id="KW-1133">Transmembrane helix</keyword>
<dbReference type="SUPFAM" id="SSF82171">
    <property type="entry name" value="DPP6 N-terminal domain-like"/>
    <property type="match status" value="1"/>
</dbReference>
<dbReference type="PANTHER" id="PTHR36842:SF1">
    <property type="entry name" value="PROTEIN TOLB"/>
    <property type="match status" value="1"/>
</dbReference>
<proteinExistence type="inferred from homology"/>
<keyword evidence="2" id="KW-0472">Membrane</keyword>
<dbReference type="InterPro" id="IPR011042">
    <property type="entry name" value="6-blade_b-propeller_TolB-like"/>
</dbReference>
<dbReference type="PANTHER" id="PTHR36842">
    <property type="entry name" value="PROTEIN TOLB HOMOLOG"/>
    <property type="match status" value="1"/>
</dbReference>
<name>A0A0F9KVC2_9ZZZZ</name>
<comment type="caution">
    <text evidence="3">The sequence shown here is derived from an EMBL/GenBank/DDBJ whole genome shotgun (WGS) entry which is preliminary data.</text>
</comment>
<gene>
    <name evidence="3" type="ORF">LCGC14_1280470</name>
</gene>
<protein>
    <submittedName>
        <fullName evidence="3">Uncharacterized protein</fullName>
    </submittedName>
</protein>
<evidence type="ECO:0000256" key="2">
    <source>
        <dbReference type="SAM" id="Phobius"/>
    </source>
</evidence>
<accession>A0A0F9KVC2</accession>
<keyword evidence="2" id="KW-0812">Transmembrane</keyword>
<dbReference type="Pfam" id="PF07676">
    <property type="entry name" value="PD40"/>
    <property type="match status" value="2"/>
</dbReference>
<sequence>MTLKRRKVAILILGIIFIQILVNGQLTLFDKLDQRKPSENFEDTNYTNLKLPKFSPVLEEYVEVGNITDHIWSPDGTKIAYVMSPNGESWNSELWVADKSPNSAQLTNHQLLYTGVGAGMLYDWKDDWILFKTMFVNWGAPTTYNAGNELWKIRFDSTGLTQVTFTYTNGIRTGGSYQANRGTISWGTFISGTNLVYFAAHNGNGWFKSYVCNDDGTDNWQHRSNPDYAFTLDFSPTGNKILWGHASFWNNPTTLRASNVDGSGRNTIKTFTERTQTFVLADGNTVIWSYNDNIYAINMDGSNERIVIDDGNINRWWTYNPNDGQELVMGSNRSDGNMHTYRIKSDGTGITQLTDGPYMDHAPNLSPDGNYISYLRLPYDYDLGSSLYTHPYDLVVKLIGSALPYITVISPIQNEVFGSNAPDFQISISGSSINTTWYTLDGGLTNVTFTGLIGTILQTEWDKIGGGLVNLRFYINNTIGNETYSDVIIYKNYKPVLSGGKVSPSKGDQNTLFTFNVTYTDPDDDPPDFVELMINTSKFSMWKFDLSDIIYSDGVIYQYKGYLAPASYNYTYIFNSSDGIDTNSTSVFNNLEVIKTNVYEPQLQNPQVSPIIGNNFTMFNFTVWYFDNDNNLPIDINISINQNIYNMIKQDPFDINSTDGIFYYFNTTLDFGFYQFQINGSDGTFENLTGWIVGPEVNPFFNAATVSLLTPTNNSAFFTGVTNFTWLSLNGAYGSVNFTLQISNFPNFSNIITKIERFELFVLIQLIYPLCIIKQIAFIYFLR</sequence>
<dbReference type="AlphaFoldDB" id="A0A0F9KVC2"/>
<organism evidence="3">
    <name type="scientific">marine sediment metagenome</name>
    <dbReference type="NCBI Taxonomy" id="412755"/>
    <lineage>
        <taxon>unclassified sequences</taxon>
        <taxon>metagenomes</taxon>
        <taxon>ecological metagenomes</taxon>
    </lineage>
</organism>